<dbReference type="InterPro" id="IPR006963">
    <property type="entry name" value="Mopterin_OxRdtase_4Fe-4S_dom"/>
</dbReference>
<feature type="domain" description="4Fe-4S Mo/W bis-MGD-type" evidence="5">
    <location>
        <begin position="1"/>
        <end position="57"/>
    </location>
</feature>
<dbReference type="Pfam" id="PF04879">
    <property type="entry name" value="Molybdop_Fe4S4"/>
    <property type="match status" value="1"/>
</dbReference>
<dbReference type="PANTHER" id="PTHR43742:SF6">
    <property type="entry name" value="OXIDOREDUCTASE YYAE-RELATED"/>
    <property type="match status" value="1"/>
</dbReference>
<dbReference type="SMART" id="SM00926">
    <property type="entry name" value="Molybdop_Fe4S4"/>
    <property type="match status" value="1"/>
</dbReference>
<evidence type="ECO:0000313" key="6">
    <source>
        <dbReference type="EMBL" id="RJP73554.1"/>
    </source>
</evidence>
<dbReference type="Proteomes" id="UP000285961">
    <property type="component" value="Unassembled WGS sequence"/>
</dbReference>
<gene>
    <name evidence="6" type="ORF">C4532_04380</name>
</gene>
<dbReference type="GO" id="GO:0043546">
    <property type="term" value="F:molybdopterin cofactor binding"/>
    <property type="evidence" value="ECO:0007669"/>
    <property type="project" value="InterPro"/>
</dbReference>
<keyword evidence="4" id="KW-0411">Iron-sulfur</keyword>
<dbReference type="SUPFAM" id="SSF50692">
    <property type="entry name" value="ADC-like"/>
    <property type="match status" value="1"/>
</dbReference>
<dbReference type="GO" id="GO:0016491">
    <property type="term" value="F:oxidoreductase activity"/>
    <property type="evidence" value="ECO:0007669"/>
    <property type="project" value="InterPro"/>
</dbReference>
<comment type="similarity">
    <text evidence="1">Belongs to the prokaryotic molybdopterin-containing oxidoreductase family.</text>
</comment>
<organism evidence="6 7">
    <name type="scientific">Candidatus Abyssobacteria bacterium SURF_17</name>
    <dbReference type="NCBI Taxonomy" id="2093361"/>
    <lineage>
        <taxon>Bacteria</taxon>
        <taxon>Pseudomonadati</taxon>
        <taxon>Candidatus Hydrogenedentota</taxon>
        <taxon>Candidatus Abyssobacteria</taxon>
    </lineage>
</organism>
<dbReference type="PROSITE" id="PS51669">
    <property type="entry name" value="4FE4S_MOW_BIS_MGD"/>
    <property type="match status" value="1"/>
</dbReference>
<dbReference type="InterPro" id="IPR009010">
    <property type="entry name" value="Asp_de-COase-like_dom_sf"/>
</dbReference>
<proteinExistence type="inferred from homology"/>
<dbReference type="InterPro" id="IPR006657">
    <property type="entry name" value="MoPterin_dinucl-bd_dom"/>
</dbReference>
<dbReference type="SUPFAM" id="SSF53706">
    <property type="entry name" value="Formate dehydrogenase/DMSO reductase, domains 1-3"/>
    <property type="match status" value="1"/>
</dbReference>
<dbReference type="Pfam" id="PF01568">
    <property type="entry name" value="Molydop_binding"/>
    <property type="match status" value="1"/>
</dbReference>
<dbReference type="Pfam" id="PF00384">
    <property type="entry name" value="Molybdopterin"/>
    <property type="match status" value="1"/>
</dbReference>
<reference evidence="6 7" key="1">
    <citation type="journal article" date="2017" name="ISME J.">
        <title>Energy and carbon metabolisms in a deep terrestrial subsurface fluid microbial community.</title>
        <authorList>
            <person name="Momper L."/>
            <person name="Jungbluth S.P."/>
            <person name="Lee M.D."/>
            <person name="Amend J.P."/>
        </authorList>
    </citation>
    <scope>NUCLEOTIDE SEQUENCE [LARGE SCALE GENOMIC DNA]</scope>
    <source>
        <strain evidence="6">SURF_17</strain>
    </source>
</reference>
<dbReference type="InterPro" id="IPR050612">
    <property type="entry name" value="Prok_Mopterin_Oxidored"/>
</dbReference>
<keyword evidence="3" id="KW-0408">Iron</keyword>
<dbReference type="EMBL" id="QZKI01000026">
    <property type="protein sequence ID" value="RJP73554.1"/>
    <property type="molecule type" value="Genomic_DNA"/>
</dbReference>
<sequence length="716" mass="79954">MVRRYTHCGICLAACGMAVDIEDNRIVAFQGDAEHPLTQGFLCAKGLACVEMPTDPLRLRFPRERVGDTWHRITWADALEKIATRLDEIISRHGSHAVGLYYGAGNPTSSINYMMADGFLRALGSDRMYNVLTLEFTNRYYVMEKMYGRQFCVSQPDLEHTECLLMFGSNPMVSLDHPGIIASLKHLKKRGGKLIVVDPRRTETARMADLHVQVTPGTDLFLLQGIYSHIIENKMCDADFLQAHCDGGEFFLRWKPMTPAAAESICGVAAETIVRVAETFAGAKTACAVCKLGINTSHHGTLTYWLVEALNAITGNVDRPGGLLFNPGVLDLDMLSRMAVGRKKRRSRVGAYPYITGSYPASVLADEILTDSPDRIRALIVDAGDPSLVFPDSKRLDEALARLDILVSIDVCMNETAQRAHFALPAANFLEKDDLYVTFPDHFPYPFAQWSHKVMEPPDEARAEWEIFRDLSRRMRIPILNQRMLDFLFRMSEHVGRLIGKRAGYSFNPRNYYKMLLGLLGKVKFQELMENPHGLKAGDITWGSTLRRLSTRSRRIEVAPREFIERLDRACAVSTTPEFPYLLISGERSPYTKNTNLRGLKSLTTRQSGNFARINSEDAAALAVQDGEILEISTQRGTVRVRARVTDDIRQGVISIGHGWGRKIIEPESGSPDGIQGTNVNLLTDTGTLDTFTGMPVYNAIPCSVRKADRPAMSEL</sequence>
<dbReference type="GO" id="GO:0046872">
    <property type="term" value="F:metal ion binding"/>
    <property type="evidence" value="ECO:0007669"/>
    <property type="project" value="UniProtKB-KW"/>
</dbReference>
<dbReference type="Gene3D" id="2.20.25.90">
    <property type="entry name" value="ADC-like domains"/>
    <property type="match status" value="1"/>
</dbReference>
<evidence type="ECO:0000256" key="4">
    <source>
        <dbReference type="ARBA" id="ARBA00023014"/>
    </source>
</evidence>
<evidence type="ECO:0000256" key="1">
    <source>
        <dbReference type="ARBA" id="ARBA00010312"/>
    </source>
</evidence>
<dbReference type="Gene3D" id="3.40.50.740">
    <property type="match status" value="1"/>
</dbReference>
<accession>A0A419F4Y4</accession>
<dbReference type="Gene3D" id="2.40.40.20">
    <property type="match status" value="1"/>
</dbReference>
<name>A0A419F4Y4_9BACT</name>
<evidence type="ECO:0000259" key="5">
    <source>
        <dbReference type="PROSITE" id="PS51669"/>
    </source>
</evidence>
<dbReference type="AlphaFoldDB" id="A0A419F4Y4"/>
<evidence type="ECO:0000313" key="7">
    <source>
        <dbReference type="Proteomes" id="UP000285961"/>
    </source>
</evidence>
<dbReference type="PANTHER" id="PTHR43742">
    <property type="entry name" value="TRIMETHYLAMINE-N-OXIDE REDUCTASE"/>
    <property type="match status" value="1"/>
</dbReference>
<dbReference type="InterPro" id="IPR006656">
    <property type="entry name" value="Mopterin_OxRdtase"/>
</dbReference>
<dbReference type="Gene3D" id="3.40.228.10">
    <property type="entry name" value="Dimethylsulfoxide Reductase, domain 2"/>
    <property type="match status" value="1"/>
</dbReference>
<protein>
    <recommendedName>
        <fullName evidence="5">4Fe-4S Mo/W bis-MGD-type domain-containing protein</fullName>
    </recommendedName>
</protein>
<dbReference type="GO" id="GO:0051536">
    <property type="term" value="F:iron-sulfur cluster binding"/>
    <property type="evidence" value="ECO:0007669"/>
    <property type="project" value="UniProtKB-KW"/>
</dbReference>
<evidence type="ECO:0000256" key="3">
    <source>
        <dbReference type="ARBA" id="ARBA00023004"/>
    </source>
</evidence>
<keyword evidence="2" id="KW-0479">Metal-binding</keyword>
<comment type="caution">
    <text evidence="6">The sequence shown here is derived from an EMBL/GenBank/DDBJ whole genome shotgun (WGS) entry which is preliminary data.</text>
</comment>
<evidence type="ECO:0000256" key="2">
    <source>
        <dbReference type="ARBA" id="ARBA00022723"/>
    </source>
</evidence>